<sequence length="66" mass="7329">MKSNLYGCIASMSRRSMTCIHVAKHRRDLAASQKSNQKEATGASFFTRTCPRCLLHTLQQTGNPST</sequence>
<dbReference type="Proteomes" id="UP000604046">
    <property type="component" value="Unassembled WGS sequence"/>
</dbReference>
<proteinExistence type="predicted"/>
<dbReference type="AlphaFoldDB" id="A0A812U8H7"/>
<organism evidence="1 2">
    <name type="scientific">Symbiodinium natans</name>
    <dbReference type="NCBI Taxonomy" id="878477"/>
    <lineage>
        <taxon>Eukaryota</taxon>
        <taxon>Sar</taxon>
        <taxon>Alveolata</taxon>
        <taxon>Dinophyceae</taxon>
        <taxon>Suessiales</taxon>
        <taxon>Symbiodiniaceae</taxon>
        <taxon>Symbiodinium</taxon>
    </lineage>
</organism>
<protein>
    <submittedName>
        <fullName evidence="1">Uncharacterized protein</fullName>
    </submittedName>
</protein>
<name>A0A812U8H7_9DINO</name>
<keyword evidence="2" id="KW-1185">Reference proteome</keyword>
<evidence type="ECO:0000313" key="2">
    <source>
        <dbReference type="Proteomes" id="UP000604046"/>
    </source>
</evidence>
<reference evidence="1" key="1">
    <citation type="submission" date="2021-02" db="EMBL/GenBank/DDBJ databases">
        <authorList>
            <person name="Dougan E. K."/>
            <person name="Rhodes N."/>
            <person name="Thang M."/>
            <person name="Chan C."/>
        </authorList>
    </citation>
    <scope>NUCLEOTIDE SEQUENCE</scope>
</reference>
<gene>
    <name evidence="1" type="ORF">SNAT2548_LOCUS32026</name>
</gene>
<accession>A0A812U8H7</accession>
<comment type="caution">
    <text evidence="1">The sequence shown here is derived from an EMBL/GenBank/DDBJ whole genome shotgun (WGS) entry which is preliminary data.</text>
</comment>
<dbReference type="EMBL" id="CAJNDS010002689">
    <property type="protein sequence ID" value="CAE7565514.1"/>
    <property type="molecule type" value="Genomic_DNA"/>
</dbReference>
<evidence type="ECO:0000313" key="1">
    <source>
        <dbReference type="EMBL" id="CAE7565514.1"/>
    </source>
</evidence>